<feature type="transmembrane region" description="Helical" evidence="5">
    <location>
        <begin position="86"/>
        <end position="107"/>
    </location>
</feature>
<dbReference type="HAMAP" id="MF_00189">
    <property type="entry name" value="YciB"/>
    <property type="match status" value="1"/>
</dbReference>
<comment type="subcellular location">
    <subcellularLocation>
        <location evidence="5">Cell inner membrane</location>
        <topology evidence="5">Multi-pass membrane protein</topology>
    </subcellularLocation>
</comment>
<dbReference type="PANTHER" id="PTHR36917">
    <property type="entry name" value="INTRACELLULAR SEPTATION PROTEIN A-RELATED"/>
    <property type="match status" value="1"/>
</dbReference>
<reference evidence="7 8" key="1">
    <citation type="journal article" date="2014" name="Int. J. Syst. Evol. Microbiol.">
        <title>Complete genome sequence of Corynebacterium casei LMG S-19264T (=DSM 44701T), isolated from a smear-ripened cheese.</title>
        <authorList>
            <consortium name="US DOE Joint Genome Institute (JGI-PGF)"/>
            <person name="Walter F."/>
            <person name="Albersmeier A."/>
            <person name="Kalinowski J."/>
            <person name="Ruckert C."/>
        </authorList>
    </citation>
    <scope>NUCLEOTIDE SEQUENCE [LARGE SCALE GENOMIC DNA]</scope>
    <source>
        <strain evidence="7 8">CGMCC 1.15896</strain>
    </source>
</reference>
<feature type="transmembrane region" description="Helical" evidence="5">
    <location>
        <begin position="183"/>
        <end position="202"/>
    </location>
</feature>
<dbReference type="NCBIfam" id="NF001323">
    <property type="entry name" value="PRK00259.1-1"/>
    <property type="match status" value="1"/>
</dbReference>
<feature type="transmembrane region" description="Helical" evidence="5">
    <location>
        <begin position="154"/>
        <end position="171"/>
    </location>
</feature>
<dbReference type="Proteomes" id="UP000596977">
    <property type="component" value="Unassembled WGS sequence"/>
</dbReference>
<gene>
    <name evidence="5" type="primary">yciB</name>
    <name evidence="7" type="ORF">GCM10011499_02840</name>
</gene>
<comment type="similarity">
    <text evidence="5">Belongs to the YciB family.</text>
</comment>
<keyword evidence="1 5" id="KW-1003">Cell membrane</keyword>
<evidence type="ECO:0000256" key="1">
    <source>
        <dbReference type="ARBA" id="ARBA00022475"/>
    </source>
</evidence>
<dbReference type="InterPro" id="IPR006008">
    <property type="entry name" value="YciB"/>
</dbReference>
<sequence>MAQTEPKADKNQEVNWDELRPQIIKLALELGPLVVFFIVNAQGERILQTFPVLQTWFSQSIIFATAVFMVAMTISLVLSKIIMKRIPVMPLVTGVVVLVFGGMTLYFQDALFIKLKPTITNVMFGSVLLGGLMFGQSLLRYVFGEVYKLKDRGWYLLTLRWGIFFFFLALVNEVVWRNFSDDFWVAFKVWGIMPITMIFAMAQMPILTKYAPEPESAGSPVKAAAEAAQTET</sequence>
<evidence type="ECO:0000313" key="8">
    <source>
        <dbReference type="Proteomes" id="UP000596977"/>
    </source>
</evidence>
<dbReference type="PANTHER" id="PTHR36917:SF1">
    <property type="entry name" value="INNER MEMBRANE-SPANNING PROTEIN YCIB"/>
    <property type="match status" value="1"/>
</dbReference>
<evidence type="ECO:0000256" key="6">
    <source>
        <dbReference type="SAM" id="MobiDB-lite"/>
    </source>
</evidence>
<dbReference type="EMBL" id="BMKB01000001">
    <property type="protein sequence ID" value="GGA36934.1"/>
    <property type="molecule type" value="Genomic_DNA"/>
</dbReference>
<dbReference type="NCBIfam" id="TIGR00997">
    <property type="entry name" value="ispZ"/>
    <property type="match status" value="1"/>
</dbReference>
<dbReference type="Pfam" id="PF04279">
    <property type="entry name" value="IspA"/>
    <property type="match status" value="1"/>
</dbReference>
<protein>
    <recommendedName>
        <fullName evidence="5">Inner membrane-spanning protein YciB</fullName>
    </recommendedName>
</protein>
<dbReference type="RefSeq" id="WP_127073018.1">
    <property type="nucleotide sequence ID" value="NZ_BMKB01000001.1"/>
</dbReference>
<comment type="caution">
    <text evidence="7">The sequence shown here is derived from an EMBL/GenBank/DDBJ whole genome shotgun (WGS) entry which is preliminary data.</text>
</comment>
<keyword evidence="8" id="KW-1185">Reference proteome</keyword>
<keyword evidence="2 5" id="KW-0812">Transmembrane</keyword>
<keyword evidence="4 5" id="KW-0472">Membrane</keyword>
<evidence type="ECO:0000256" key="3">
    <source>
        <dbReference type="ARBA" id="ARBA00022989"/>
    </source>
</evidence>
<feature type="transmembrane region" description="Helical" evidence="5">
    <location>
        <begin position="119"/>
        <end position="142"/>
    </location>
</feature>
<keyword evidence="3 5" id="KW-1133">Transmembrane helix</keyword>
<comment type="function">
    <text evidence="5">Plays a role in cell envelope biogenesis, maintenance of cell envelope integrity and membrane homeostasis.</text>
</comment>
<dbReference type="GO" id="GO:0005886">
    <property type="term" value="C:plasma membrane"/>
    <property type="evidence" value="ECO:0007669"/>
    <property type="project" value="UniProtKB-SubCell"/>
</dbReference>
<proteinExistence type="inferred from homology"/>
<feature type="region of interest" description="Disordered" evidence="6">
    <location>
        <begin position="213"/>
        <end position="232"/>
    </location>
</feature>
<evidence type="ECO:0000256" key="4">
    <source>
        <dbReference type="ARBA" id="ARBA00023136"/>
    </source>
</evidence>
<feature type="transmembrane region" description="Helical" evidence="5">
    <location>
        <begin position="61"/>
        <end position="79"/>
    </location>
</feature>
<keyword evidence="5" id="KW-0997">Cell inner membrane</keyword>
<accession>A0A916R7Z7</accession>
<dbReference type="AlphaFoldDB" id="A0A916R7Z7"/>
<evidence type="ECO:0000313" key="7">
    <source>
        <dbReference type="EMBL" id="GGA36934.1"/>
    </source>
</evidence>
<organism evidence="7 8">
    <name type="scientific">Pelagibacterium lentulum</name>
    <dbReference type="NCBI Taxonomy" id="2029865"/>
    <lineage>
        <taxon>Bacteria</taxon>
        <taxon>Pseudomonadati</taxon>
        <taxon>Pseudomonadota</taxon>
        <taxon>Alphaproteobacteria</taxon>
        <taxon>Hyphomicrobiales</taxon>
        <taxon>Devosiaceae</taxon>
        <taxon>Pelagibacterium</taxon>
    </lineage>
</organism>
<name>A0A916R7Z7_9HYPH</name>
<evidence type="ECO:0000256" key="2">
    <source>
        <dbReference type="ARBA" id="ARBA00022692"/>
    </source>
</evidence>
<dbReference type="OrthoDB" id="9788219at2"/>
<evidence type="ECO:0000256" key="5">
    <source>
        <dbReference type="HAMAP-Rule" id="MF_00189"/>
    </source>
</evidence>